<protein>
    <submittedName>
        <fullName evidence="2">Uncharacterized protein</fullName>
    </submittedName>
</protein>
<organism evidence="2 3">
    <name type="scientific">Linum trigynum</name>
    <dbReference type="NCBI Taxonomy" id="586398"/>
    <lineage>
        <taxon>Eukaryota</taxon>
        <taxon>Viridiplantae</taxon>
        <taxon>Streptophyta</taxon>
        <taxon>Embryophyta</taxon>
        <taxon>Tracheophyta</taxon>
        <taxon>Spermatophyta</taxon>
        <taxon>Magnoliopsida</taxon>
        <taxon>eudicotyledons</taxon>
        <taxon>Gunneridae</taxon>
        <taxon>Pentapetalae</taxon>
        <taxon>rosids</taxon>
        <taxon>fabids</taxon>
        <taxon>Malpighiales</taxon>
        <taxon>Linaceae</taxon>
        <taxon>Linum</taxon>
    </lineage>
</organism>
<evidence type="ECO:0000313" key="2">
    <source>
        <dbReference type="EMBL" id="CAL1413536.1"/>
    </source>
</evidence>
<feature type="compositionally biased region" description="Polar residues" evidence="1">
    <location>
        <begin position="18"/>
        <end position="27"/>
    </location>
</feature>
<dbReference type="EMBL" id="OZ034822">
    <property type="protein sequence ID" value="CAL1413536.1"/>
    <property type="molecule type" value="Genomic_DNA"/>
</dbReference>
<evidence type="ECO:0000256" key="1">
    <source>
        <dbReference type="SAM" id="MobiDB-lite"/>
    </source>
</evidence>
<evidence type="ECO:0000313" key="3">
    <source>
        <dbReference type="Proteomes" id="UP001497516"/>
    </source>
</evidence>
<dbReference type="Proteomes" id="UP001497516">
    <property type="component" value="Chromosome 9"/>
</dbReference>
<keyword evidence="3" id="KW-1185">Reference proteome</keyword>
<proteinExistence type="predicted"/>
<feature type="region of interest" description="Disordered" evidence="1">
    <location>
        <begin position="1"/>
        <end position="34"/>
    </location>
</feature>
<reference evidence="2 3" key="1">
    <citation type="submission" date="2024-04" db="EMBL/GenBank/DDBJ databases">
        <authorList>
            <person name="Fracassetti M."/>
        </authorList>
    </citation>
    <scope>NUCLEOTIDE SEQUENCE [LARGE SCALE GENOMIC DNA]</scope>
</reference>
<accession>A0AAV2GST2</accession>
<name>A0AAV2GST2_9ROSI</name>
<sequence>MVEQEQPQHRPRKMESFSRPSVDNMQSPILHPTVPNNNLAIKMGITSTLKNAAQFHGSMSDEAHAHINSFYDLTNIKTNGVS</sequence>
<gene>
    <name evidence="2" type="ORF">LTRI10_LOCUS52760</name>
</gene>
<dbReference type="AlphaFoldDB" id="A0AAV2GST2"/>